<reference evidence="2 3" key="1">
    <citation type="submission" date="2018-06" db="EMBL/GenBank/DDBJ databases">
        <title>Spirosoma sp. HMF3257 Genome sequencing and assembly.</title>
        <authorList>
            <person name="Kang H."/>
            <person name="Cha I."/>
            <person name="Kim H."/>
            <person name="Kang J."/>
            <person name="Joh K."/>
        </authorList>
    </citation>
    <scope>NUCLEOTIDE SEQUENCE [LARGE SCALE GENOMIC DNA]</scope>
    <source>
        <strain evidence="2 3">HMF3257</strain>
    </source>
</reference>
<organism evidence="2 3">
    <name type="scientific">Spirosoma telluris</name>
    <dbReference type="NCBI Taxonomy" id="2183553"/>
    <lineage>
        <taxon>Bacteria</taxon>
        <taxon>Pseudomonadati</taxon>
        <taxon>Bacteroidota</taxon>
        <taxon>Cytophagia</taxon>
        <taxon>Cytophagales</taxon>
        <taxon>Cytophagaceae</taxon>
        <taxon>Spirosoma</taxon>
    </lineage>
</organism>
<dbReference type="AlphaFoldDB" id="A0A327NRJ5"/>
<name>A0A327NRJ5_9BACT</name>
<evidence type="ECO:0000256" key="1">
    <source>
        <dbReference type="SAM" id="Phobius"/>
    </source>
</evidence>
<keyword evidence="1" id="KW-1133">Transmembrane helix</keyword>
<accession>A0A327NRJ5</accession>
<proteinExistence type="predicted"/>
<keyword evidence="3" id="KW-1185">Reference proteome</keyword>
<gene>
    <name evidence="2" type="ORF">HMF3257_33950</name>
</gene>
<keyword evidence="1" id="KW-0812">Transmembrane</keyword>
<dbReference type="RefSeq" id="WP_111348984.1">
    <property type="nucleotide sequence ID" value="NZ_QLII01000001.1"/>
</dbReference>
<evidence type="ECO:0000313" key="3">
    <source>
        <dbReference type="Proteomes" id="UP000249016"/>
    </source>
</evidence>
<dbReference type="EMBL" id="QLII01000001">
    <property type="protein sequence ID" value="RAI77877.1"/>
    <property type="molecule type" value="Genomic_DNA"/>
</dbReference>
<protein>
    <submittedName>
        <fullName evidence="2">Uncharacterized protein</fullName>
    </submittedName>
</protein>
<evidence type="ECO:0000313" key="2">
    <source>
        <dbReference type="EMBL" id="RAI77877.1"/>
    </source>
</evidence>
<feature type="transmembrane region" description="Helical" evidence="1">
    <location>
        <begin position="6"/>
        <end position="27"/>
    </location>
</feature>
<comment type="caution">
    <text evidence="2">The sequence shown here is derived from an EMBL/GenBank/DDBJ whole genome shotgun (WGS) entry which is preliminary data.</text>
</comment>
<keyword evidence="1" id="KW-0472">Membrane</keyword>
<dbReference type="OrthoDB" id="964775at2"/>
<sequence>MEKYAYFKYVVFLLLVSIHQACVIGIGKKCQSYIPQQYKFGDYPIHVEARKTTLHVGDTVFVTAKIDLQFYDSLSHRPVTINDKVALFIKVSSVTNSSNPTNVFMGDTTIYRVFDQYFTTRVLKGNKSTAYLFGCQRTNGFWELELQYIPLKKGSYDLSASFNKIQPGDADLPEEVCMLGDIDTFGAQVRLNTVNNQVKRVYPGLESPPNIFGFIVE</sequence>
<dbReference type="Proteomes" id="UP000249016">
    <property type="component" value="Unassembled WGS sequence"/>
</dbReference>